<name>A0ABT5R359_9GAMM</name>
<accession>A0ABT5R359</accession>
<evidence type="ECO:0000313" key="4">
    <source>
        <dbReference type="Proteomes" id="UP001149400"/>
    </source>
</evidence>
<gene>
    <name evidence="3" type="ORF">LRP50_15095</name>
</gene>
<dbReference type="PROSITE" id="PS50966">
    <property type="entry name" value="ZF_SWIM"/>
    <property type="match status" value="1"/>
</dbReference>
<dbReference type="EMBL" id="JAJUBC010000017">
    <property type="protein sequence ID" value="MDD1794459.1"/>
    <property type="molecule type" value="Genomic_DNA"/>
</dbReference>
<evidence type="ECO:0000259" key="2">
    <source>
        <dbReference type="PROSITE" id="PS50966"/>
    </source>
</evidence>
<organism evidence="3 4">
    <name type="scientific">Enterovibrio gelatinilyticus</name>
    <dbReference type="NCBI Taxonomy" id="2899819"/>
    <lineage>
        <taxon>Bacteria</taxon>
        <taxon>Pseudomonadati</taxon>
        <taxon>Pseudomonadota</taxon>
        <taxon>Gammaproteobacteria</taxon>
        <taxon>Vibrionales</taxon>
        <taxon>Vibrionaceae</taxon>
        <taxon>Enterovibrio</taxon>
    </lineage>
</organism>
<reference evidence="3" key="1">
    <citation type="submission" date="2021-12" db="EMBL/GenBank/DDBJ databases">
        <title>Enterovibrio ZSDZ35 sp. nov. and Enterovibrio ZSDZ42 sp. nov., isolated from coastal seawater in Qingdao.</title>
        <authorList>
            <person name="Zhang P."/>
        </authorList>
    </citation>
    <scope>NUCLEOTIDE SEQUENCE</scope>
    <source>
        <strain evidence="3">ZSDZ42</strain>
    </source>
</reference>
<evidence type="ECO:0000256" key="1">
    <source>
        <dbReference type="PROSITE-ProRule" id="PRU00325"/>
    </source>
</evidence>
<evidence type="ECO:0000313" key="3">
    <source>
        <dbReference type="EMBL" id="MDD1794459.1"/>
    </source>
</evidence>
<feature type="domain" description="SWIM-type" evidence="2">
    <location>
        <begin position="499"/>
        <end position="542"/>
    </location>
</feature>
<protein>
    <submittedName>
        <fullName evidence="3">SWIM zinc finger domain-containing protein</fullName>
    </submittedName>
</protein>
<sequence length="547" mass="62839">MEVTYRYANASRVGSNSQQTDMSFSPDLSRPPTFFVGELKDKRRFREAMSSLHDVVISDMRFKPKNREEYQRWLAGEEERLLAEFVSQSGKVKAELDAVSSELADMNRQAGEVLAPYYKAQNTYFDYLYKNDMDAWYVLDPVITIHPDQVFFECFSEDESSYGKLSCQYDVFANVSEQAYGTTNIDYSTKLYNEFQKIRDYRTTLLKIAPDGFNIQTSGGAEYDEKKIDLPESWVRGFLQVSSAMTLPMTTLRLQPMDIHNLCLQLKRKKERVGPRSMRFELNPGQPVQVVMEPWGDVIRFDRSIYQGNTARTVRVWGRRRLLILERLLPIADHFDVHLMGDGLPSFYVANMGPLTFTLGLSGWSANDWSQAGNFDLLAPRETVDQLTSQRVYQALEKTHQESAQSLATRLQLDISTVKSALAQYSQLGLVLYDMTNDVYRLRALYNAPVDLDEIRFNNEREKKAANFVAAKLVTIDKAESDQQGQQLVGTVMDNAHEYHVALSIDNDQRLVKGECQCHFWHQNKLRQGPCEHMLALRLTVSEERLS</sequence>
<dbReference type="Proteomes" id="UP001149400">
    <property type="component" value="Unassembled WGS sequence"/>
</dbReference>
<dbReference type="InterPro" id="IPR007527">
    <property type="entry name" value="Znf_SWIM"/>
</dbReference>
<keyword evidence="1" id="KW-0863">Zinc-finger</keyword>
<keyword evidence="1" id="KW-0862">Zinc</keyword>
<proteinExistence type="predicted"/>
<keyword evidence="1" id="KW-0479">Metal-binding</keyword>
<comment type="caution">
    <text evidence="3">The sequence shown here is derived from an EMBL/GenBank/DDBJ whole genome shotgun (WGS) entry which is preliminary data.</text>
</comment>
<dbReference type="RefSeq" id="WP_274165287.1">
    <property type="nucleotide sequence ID" value="NZ_JAJUBC010000017.1"/>
</dbReference>
<dbReference type="Pfam" id="PF04434">
    <property type="entry name" value="SWIM"/>
    <property type="match status" value="1"/>
</dbReference>
<keyword evidence="4" id="KW-1185">Reference proteome</keyword>